<dbReference type="SUPFAM" id="SSF51905">
    <property type="entry name" value="FAD/NAD(P)-binding domain"/>
    <property type="match status" value="1"/>
</dbReference>
<dbReference type="GO" id="GO:0016491">
    <property type="term" value="F:oxidoreductase activity"/>
    <property type="evidence" value="ECO:0007669"/>
    <property type="project" value="UniProtKB-KW"/>
</dbReference>
<dbReference type="GO" id="GO:0005737">
    <property type="term" value="C:cytoplasm"/>
    <property type="evidence" value="ECO:0007669"/>
    <property type="project" value="TreeGrafter"/>
</dbReference>
<dbReference type="Proteomes" id="UP000885931">
    <property type="component" value="Unassembled WGS sequence"/>
</dbReference>
<evidence type="ECO:0000256" key="2">
    <source>
        <dbReference type="SAM" id="Phobius"/>
    </source>
</evidence>
<comment type="caution">
    <text evidence="4">The sequence shown here is derived from an EMBL/GenBank/DDBJ whole genome shotgun (WGS) entry which is preliminary data.</text>
</comment>
<accession>A0A7C1BH13</accession>
<feature type="domain" description="FAD dependent oxidoreductase" evidence="3">
    <location>
        <begin position="7"/>
        <end position="351"/>
    </location>
</feature>
<dbReference type="InterPro" id="IPR036188">
    <property type="entry name" value="FAD/NAD-bd_sf"/>
</dbReference>
<protein>
    <submittedName>
        <fullName evidence="4">FAD-binding oxidoreductase</fullName>
    </submittedName>
</protein>
<sequence length="381" mass="42267">MKKGYEVVIVGGGIIGNAVAYYLAKEGQKDVLVIEKNYISSGSTGRCAGGIRQQWDSEANIRLAMGSVKIFEGLEDELGFPTEFYQGGYLLLAHTPEHMEWFKKRVELQRSLGLDVRLIDPKEAKDIVPYINTEGLLGATFCPTDGHANPFYVTFGYYKKAQELGVHYLIGKEVAGIEVRESRIRAVILSDGSRVEARNLVNAAGGHARDIARMAGIDIPVNPQRHEILVTEPIGHLFDPLIISFKQGIYFRQELNGGVLMGYGDPEEPWSYNVRSTSRFLFNMTKKVTEVMPILDQVRVLRQWAGLYAMTPDAQPIIGGVEEVEGYYQAVGFSGHGFMVGPKTSELLAELILTGKTSLSLEHLSHKRFKEGKGKIEKAVI</sequence>
<evidence type="ECO:0000259" key="3">
    <source>
        <dbReference type="Pfam" id="PF01266"/>
    </source>
</evidence>
<keyword evidence="2" id="KW-1133">Transmembrane helix</keyword>
<dbReference type="PANTHER" id="PTHR13847">
    <property type="entry name" value="SARCOSINE DEHYDROGENASE-RELATED"/>
    <property type="match status" value="1"/>
</dbReference>
<dbReference type="SUPFAM" id="SSF54373">
    <property type="entry name" value="FAD-linked reductases, C-terminal domain"/>
    <property type="match status" value="1"/>
</dbReference>
<keyword evidence="1" id="KW-0560">Oxidoreductase</keyword>
<reference evidence="4" key="1">
    <citation type="journal article" date="2020" name="mSystems">
        <title>Genome- and Community-Level Interaction Insights into Carbon Utilization and Element Cycling Functions of Hydrothermarchaeota in Hydrothermal Sediment.</title>
        <authorList>
            <person name="Zhou Z."/>
            <person name="Liu Y."/>
            <person name="Xu W."/>
            <person name="Pan J."/>
            <person name="Luo Z.H."/>
            <person name="Li M."/>
        </authorList>
    </citation>
    <scope>NUCLEOTIDE SEQUENCE [LARGE SCALE GENOMIC DNA]</scope>
    <source>
        <strain evidence="4">HyVt-237</strain>
    </source>
</reference>
<proteinExistence type="predicted"/>
<dbReference type="Gene3D" id="3.30.9.10">
    <property type="entry name" value="D-Amino Acid Oxidase, subunit A, domain 2"/>
    <property type="match status" value="1"/>
</dbReference>
<name>A0A7C1BH13_UNCW3</name>
<keyword evidence="2" id="KW-0812">Transmembrane</keyword>
<organism evidence="4">
    <name type="scientific">candidate division WOR-3 bacterium</name>
    <dbReference type="NCBI Taxonomy" id="2052148"/>
    <lineage>
        <taxon>Bacteria</taxon>
        <taxon>Bacteria division WOR-3</taxon>
    </lineage>
</organism>
<dbReference type="PANTHER" id="PTHR13847:SF287">
    <property type="entry name" value="FAD-DEPENDENT OXIDOREDUCTASE DOMAIN-CONTAINING PROTEIN 1"/>
    <property type="match status" value="1"/>
</dbReference>
<dbReference type="Gene3D" id="3.50.50.60">
    <property type="entry name" value="FAD/NAD(P)-binding domain"/>
    <property type="match status" value="1"/>
</dbReference>
<gene>
    <name evidence="4" type="ORF">ENG67_04075</name>
</gene>
<feature type="transmembrane region" description="Helical" evidence="2">
    <location>
        <begin position="7"/>
        <end position="24"/>
    </location>
</feature>
<keyword evidence="2" id="KW-0472">Membrane</keyword>
<dbReference type="EMBL" id="DRBW01000164">
    <property type="protein sequence ID" value="HDM90372.1"/>
    <property type="molecule type" value="Genomic_DNA"/>
</dbReference>
<dbReference type="InterPro" id="IPR006076">
    <property type="entry name" value="FAD-dep_OxRdtase"/>
</dbReference>
<evidence type="ECO:0000256" key="1">
    <source>
        <dbReference type="ARBA" id="ARBA00023002"/>
    </source>
</evidence>
<dbReference type="AlphaFoldDB" id="A0A7C1BH13"/>
<dbReference type="Pfam" id="PF01266">
    <property type="entry name" value="DAO"/>
    <property type="match status" value="1"/>
</dbReference>
<evidence type="ECO:0000313" key="4">
    <source>
        <dbReference type="EMBL" id="HDM90372.1"/>
    </source>
</evidence>